<sequence length="180" mass="19872">MFILSLFVILFKLNPLPGHDANLVDSSCHELSTPSQPNNHGAESDPVSTSLQSTCSLPFSHPEMETISTPLGQAAGHQNSWLAEANQLNSYASIVSNDDFVIESERFVAAEDFERDDQEMDLEVDGGDNEDDLDEDDEVYDVSLLHFLLSIILSHRIMSIFLPSVTNSKTEESSEKSNPV</sequence>
<evidence type="ECO:0000256" key="1">
    <source>
        <dbReference type="SAM" id="MobiDB-lite"/>
    </source>
</evidence>
<gene>
    <name evidence="3" type="ORF">PXEA_LOCUS19372</name>
</gene>
<dbReference type="Proteomes" id="UP000784294">
    <property type="component" value="Unassembled WGS sequence"/>
</dbReference>
<feature type="signal peptide" evidence="2">
    <location>
        <begin position="1"/>
        <end position="18"/>
    </location>
</feature>
<evidence type="ECO:0000313" key="3">
    <source>
        <dbReference type="EMBL" id="VEL25932.1"/>
    </source>
</evidence>
<dbReference type="AlphaFoldDB" id="A0A3S5ACV0"/>
<accession>A0A3S5ACV0</accession>
<name>A0A3S5ACV0_9PLAT</name>
<protein>
    <submittedName>
        <fullName evidence="3">Uncharacterized protein</fullName>
    </submittedName>
</protein>
<evidence type="ECO:0000313" key="4">
    <source>
        <dbReference type="Proteomes" id="UP000784294"/>
    </source>
</evidence>
<dbReference type="EMBL" id="CAAALY010077069">
    <property type="protein sequence ID" value="VEL25932.1"/>
    <property type="molecule type" value="Genomic_DNA"/>
</dbReference>
<feature type="chain" id="PRO_5018642221" evidence="2">
    <location>
        <begin position="19"/>
        <end position="180"/>
    </location>
</feature>
<feature type="region of interest" description="Disordered" evidence="1">
    <location>
        <begin position="27"/>
        <end position="53"/>
    </location>
</feature>
<proteinExistence type="predicted"/>
<organism evidence="3 4">
    <name type="scientific">Protopolystoma xenopodis</name>
    <dbReference type="NCBI Taxonomy" id="117903"/>
    <lineage>
        <taxon>Eukaryota</taxon>
        <taxon>Metazoa</taxon>
        <taxon>Spiralia</taxon>
        <taxon>Lophotrochozoa</taxon>
        <taxon>Platyhelminthes</taxon>
        <taxon>Monogenea</taxon>
        <taxon>Polyopisthocotylea</taxon>
        <taxon>Polystomatidea</taxon>
        <taxon>Polystomatidae</taxon>
        <taxon>Protopolystoma</taxon>
    </lineage>
</organism>
<reference evidence="3" key="1">
    <citation type="submission" date="2018-11" db="EMBL/GenBank/DDBJ databases">
        <authorList>
            <consortium name="Pathogen Informatics"/>
        </authorList>
    </citation>
    <scope>NUCLEOTIDE SEQUENCE</scope>
</reference>
<keyword evidence="2" id="KW-0732">Signal</keyword>
<comment type="caution">
    <text evidence="3">The sequence shown here is derived from an EMBL/GenBank/DDBJ whole genome shotgun (WGS) entry which is preliminary data.</text>
</comment>
<feature type="compositionally biased region" description="Polar residues" evidence="1">
    <location>
        <begin position="29"/>
        <end position="53"/>
    </location>
</feature>
<keyword evidence="4" id="KW-1185">Reference proteome</keyword>
<evidence type="ECO:0000256" key="2">
    <source>
        <dbReference type="SAM" id="SignalP"/>
    </source>
</evidence>